<dbReference type="PROSITE" id="PS51257">
    <property type="entry name" value="PROKAR_LIPOPROTEIN"/>
    <property type="match status" value="1"/>
</dbReference>
<dbReference type="Proteomes" id="UP001301731">
    <property type="component" value="Chromosome"/>
</dbReference>
<organism evidence="3 4">
    <name type="scientific">Streptomyces solicathayae</name>
    <dbReference type="NCBI Taxonomy" id="3081768"/>
    <lineage>
        <taxon>Bacteria</taxon>
        <taxon>Bacillati</taxon>
        <taxon>Actinomycetota</taxon>
        <taxon>Actinomycetes</taxon>
        <taxon>Kitasatosporales</taxon>
        <taxon>Streptomycetaceae</taxon>
        <taxon>Streptomyces</taxon>
    </lineage>
</organism>
<proteinExistence type="predicted"/>
<protein>
    <recommendedName>
        <fullName evidence="5">Lipoprotein</fullName>
    </recommendedName>
</protein>
<evidence type="ECO:0008006" key="5">
    <source>
        <dbReference type="Google" id="ProtNLM"/>
    </source>
</evidence>
<feature type="compositionally biased region" description="Gly residues" evidence="1">
    <location>
        <begin position="148"/>
        <end position="163"/>
    </location>
</feature>
<dbReference type="EMBL" id="CP137573">
    <property type="protein sequence ID" value="WOX24560.1"/>
    <property type="molecule type" value="Genomic_DNA"/>
</dbReference>
<keyword evidence="2" id="KW-0732">Signal</keyword>
<sequence>MTRTTRLGRAAVALAALSLAVTGCGIQESDVVEAGGAATVGVSPEGPDRITLFFVSEDGRLVPVVRSRYNPLDDARAPQSGTGSADSGPMGAGKILAALTHGTTDAERAAGLHSRIPEAGLKGFEIAYREEDAAAWAHGGRDRRTSGGSVGGGGDGGSAGSGGTPVHTPGSTHAPSRKIWIRSELRLEGLDGAAVQQIICTAAYAEAPDSGDVEVILLGRDGELPAARCE</sequence>
<feature type="region of interest" description="Disordered" evidence="1">
    <location>
        <begin position="71"/>
        <end position="92"/>
    </location>
</feature>
<name>A0ABZ0LZ16_9ACTN</name>
<evidence type="ECO:0000256" key="2">
    <source>
        <dbReference type="SAM" id="SignalP"/>
    </source>
</evidence>
<feature type="chain" id="PRO_5045151969" description="Lipoprotein" evidence="2">
    <location>
        <begin position="24"/>
        <end position="230"/>
    </location>
</feature>
<accession>A0ABZ0LZ16</accession>
<gene>
    <name evidence="3" type="ORF">R2D22_25530</name>
</gene>
<evidence type="ECO:0000313" key="4">
    <source>
        <dbReference type="Proteomes" id="UP001301731"/>
    </source>
</evidence>
<dbReference type="RefSeq" id="WP_318107006.1">
    <property type="nucleotide sequence ID" value="NZ_CP137573.1"/>
</dbReference>
<keyword evidence="4" id="KW-1185">Reference proteome</keyword>
<feature type="region of interest" description="Disordered" evidence="1">
    <location>
        <begin position="135"/>
        <end position="175"/>
    </location>
</feature>
<evidence type="ECO:0000313" key="3">
    <source>
        <dbReference type="EMBL" id="WOX24560.1"/>
    </source>
</evidence>
<feature type="signal peptide" evidence="2">
    <location>
        <begin position="1"/>
        <end position="23"/>
    </location>
</feature>
<reference evidence="3 4" key="1">
    <citation type="submission" date="2023-10" db="EMBL/GenBank/DDBJ databases">
        <title>The genome sequence of Streptomyces sp. HUAS YS2.</title>
        <authorList>
            <person name="Mo P."/>
        </authorList>
    </citation>
    <scope>NUCLEOTIDE SEQUENCE [LARGE SCALE GENOMIC DNA]</scope>
    <source>
        <strain evidence="3 4">HUAS YS2</strain>
    </source>
</reference>
<evidence type="ECO:0000256" key="1">
    <source>
        <dbReference type="SAM" id="MobiDB-lite"/>
    </source>
</evidence>